<evidence type="ECO:0000313" key="2">
    <source>
        <dbReference type="EMBL" id="KAL1873379.1"/>
    </source>
</evidence>
<dbReference type="Pfam" id="PF13577">
    <property type="entry name" value="SnoaL_4"/>
    <property type="match status" value="1"/>
</dbReference>
<name>A0ABR3XCL5_9EURO</name>
<keyword evidence="3" id="KW-1185">Reference proteome</keyword>
<protein>
    <recommendedName>
        <fullName evidence="1">SnoaL-like domain-containing protein</fullName>
    </recommendedName>
</protein>
<comment type="caution">
    <text evidence="2">The sequence shown here is derived from an EMBL/GenBank/DDBJ whole genome shotgun (WGS) entry which is preliminary data.</text>
</comment>
<dbReference type="SUPFAM" id="SSF54427">
    <property type="entry name" value="NTF2-like"/>
    <property type="match status" value="1"/>
</dbReference>
<evidence type="ECO:0000313" key="3">
    <source>
        <dbReference type="Proteomes" id="UP001583193"/>
    </source>
</evidence>
<gene>
    <name evidence="2" type="ORF">Plec18167_006430</name>
</gene>
<dbReference type="EMBL" id="JAVDPF010000022">
    <property type="protein sequence ID" value="KAL1873379.1"/>
    <property type="molecule type" value="Genomic_DNA"/>
</dbReference>
<feature type="domain" description="SnoaL-like" evidence="1">
    <location>
        <begin position="11"/>
        <end position="144"/>
    </location>
</feature>
<dbReference type="Gene3D" id="3.10.450.50">
    <property type="match status" value="1"/>
</dbReference>
<reference evidence="2 3" key="1">
    <citation type="journal article" date="2024" name="IMA Fungus">
        <title>IMA Genome - F19 : A genome assembly and annotation guide to empower mycologists, including annotated draft genome sequences of Ceratocystis pirilliformis, Diaporthe australafricana, Fusarium ophioides, Paecilomyces lecythidis, and Sporothrix stenoceras.</title>
        <authorList>
            <person name="Aylward J."/>
            <person name="Wilson A.M."/>
            <person name="Visagie C.M."/>
            <person name="Spraker J."/>
            <person name="Barnes I."/>
            <person name="Buitendag C."/>
            <person name="Ceriani C."/>
            <person name="Del Mar Angel L."/>
            <person name="du Plessis D."/>
            <person name="Fuchs T."/>
            <person name="Gasser K."/>
            <person name="Kramer D."/>
            <person name="Li W."/>
            <person name="Munsamy K."/>
            <person name="Piso A."/>
            <person name="Price J.L."/>
            <person name="Sonnekus B."/>
            <person name="Thomas C."/>
            <person name="van der Nest A."/>
            <person name="van Dijk A."/>
            <person name="van Heerden A."/>
            <person name="van Vuuren N."/>
            <person name="Yilmaz N."/>
            <person name="Duong T.A."/>
            <person name="van der Merwe N.A."/>
            <person name="Wingfield M.J."/>
            <person name="Wingfield B.D."/>
        </authorList>
    </citation>
    <scope>NUCLEOTIDE SEQUENCE [LARGE SCALE GENOMIC DNA]</scope>
    <source>
        <strain evidence="2 3">CMW 18167</strain>
    </source>
</reference>
<organism evidence="2 3">
    <name type="scientific">Paecilomyces lecythidis</name>
    <dbReference type="NCBI Taxonomy" id="3004212"/>
    <lineage>
        <taxon>Eukaryota</taxon>
        <taxon>Fungi</taxon>
        <taxon>Dikarya</taxon>
        <taxon>Ascomycota</taxon>
        <taxon>Pezizomycotina</taxon>
        <taxon>Eurotiomycetes</taxon>
        <taxon>Eurotiomycetidae</taxon>
        <taxon>Eurotiales</taxon>
        <taxon>Thermoascaceae</taxon>
        <taxon>Paecilomyces</taxon>
    </lineage>
</organism>
<dbReference type="Proteomes" id="UP001583193">
    <property type="component" value="Unassembled WGS sequence"/>
</dbReference>
<accession>A0ABR3XCL5</accession>
<sequence>MAGKYPQVLSSLTPREAITDALYRAIIGFERYDVPLFNSAFANEDVYLEMRAGDEIRAMQGLSNIKAQVLDHIGPMDTTHMLSNIRIDVKDGADTASLTAYALAQHCPPGRGREPDGPKFLAGGEYWIDLAKDESDGLWKIKKWVLDIVWRQGDASVMQRPA</sequence>
<evidence type="ECO:0000259" key="1">
    <source>
        <dbReference type="Pfam" id="PF13577"/>
    </source>
</evidence>
<dbReference type="InterPro" id="IPR032710">
    <property type="entry name" value="NTF2-like_dom_sf"/>
</dbReference>
<dbReference type="InterPro" id="IPR037401">
    <property type="entry name" value="SnoaL-like"/>
</dbReference>
<proteinExistence type="predicted"/>